<evidence type="ECO:0000259" key="2">
    <source>
        <dbReference type="Pfam" id="PF17921"/>
    </source>
</evidence>
<dbReference type="Pfam" id="PF17921">
    <property type="entry name" value="Integrase_H2C2"/>
    <property type="match status" value="1"/>
</dbReference>
<feature type="compositionally biased region" description="Basic and acidic residues" evidence="1">
    <location>
        <begin position="1"/>
        <end position="23"/>
    </location>
</feature>
<feature type="region of interest" description="Disordered" evidence="1">
    <location>
        <begin position="1"/>
        <end position="28"/>
    </location>
</feature>
<evidence type="ECO:0000256" key="1">
    <source>
        <dbReference type="SAM" id="MobiDB-lite"/>
    </source>
</evidence>
<sequence length="133" mass="15288">MHIAEGRVDPDDTNHPGPDHDDITLGESLQSGPPLQTIVFADVDFLQAVRDGYKDDRMYAKMMGDLAHYKSFRSEEGLLYTKNRMGTEVVCIPRALHPTQRSLTEMVITHAHDTLGHLGFQKTSEYARRWFWW</sequence>
<reference evidence="3 4" key="1">
    <citation type="journal article" date="2016" name="Mol. Biol. Evol.">
        <title>Comparative Genomics of Early-Diverging Mushroom-Forming Fungi Provides Insights into the Origins of Lignocellulose Decay Capabilities.</title>
        <authorList>
            <person name="Nagy L.G."/>
            <person name="Riley R."/>
            <person name="Tritt A."/>
            <person name="Adam C."/>
            <person name="Daum C."/>
            <person name="Floudas D."/>
            <person name="Sun H."/>
            <person name="Yadav J.S."/>
            <person name="Pangilinan J."/>
            <person name="Larsson K.H."/>
            <person name="Matsuura K."/>
            <person name="Barry K."/>
            <person name="Labutti K."/>
            <person name="Kuo R."/>
            <person name="Ohm R.A."/>
            <person name="Bhattacharya S.S."/>
            <person name="Shirouzu T."/>
            <person name="Yoshinaga Y."/>
            <person name="Martin F.M."/>
            <person name="Grigoriev I.V."/>
            <person name="Hibbett D.S."/>
        </authorList>
    </citation>
    <scope>NUCLEOTIDE SEQUENCE [LARGE SCALE GENOMIC DNA]</scope>
    <source>
        <strain evidence="3 4">CBS 109695</strain>
    </source>
</reference>
<dbReference type="OrthoDB" id="3249394at2759"/>
<feature type="domain" description="Integrase zinc-binding" evidence="2">
    <location>
        <begin position="100"/>
        <end position="133"/>
    </location>
</feature>
<dbReference type="AlphaFoldDB" id="A0A166AN40"/>
<proteinExistence type="predicted"/>
<evidence type="ECO:0000313" key="3">
    <source>
        <dbReference type="EMBL" id="KZP11782.1"/>
    </source>
</evidence>
<evidence type="ECO:0000313" key="4">
    <source>
        <dbReference type="Proteomes" id="UP000076532"/>
    </source>
</evidence>
<name>A0A166AN40_9AGAM</name>
<accession>A0A166AN40</accession>
<protein>
    <recommendedName>
        <fullName evidence="2">Integrase zinc-binding domain-containing protein</fullName>
    </recommendedName>
</protein>
<dbReference type="Proteomes" id="UP000076532">
    <property type="component" value="Unassembled WGS sequence"/>
</dbReference>
<organism evidence="3 4">
    <name type="scientific">Athelia psychrophila</name>
    <dbReference type="NCBI Taxonomy" id="1759441"/>
    <lineage>
        <taxon>Eukaryota</taxon>
        <taxon>Fungi</taxon>
        <taxon>Dikarya</taxon>
        <taxon>Basidiomycota</taxon>
        <taxon>Agaricomycotina</taxon>
        <taxon>Agaricomycetes</taxon>
        <taxon>Agaricomycetidae</taxon>
        <taxon>Atheliales</taxon>
        <taxon>Atheliaceae</taxon>
        <taxon>Athelia</taxon>
    </lineage>
</organism>
<dbReference type="InterPro" id="IPR041588">
    <property type="entry name" value="Integrase_H2C2"/>
</dbReference>
<keyword evidence="4" id="KW-1185">Reference proteome</keyword>
<feature type="non-terminal residue" evidence="3">
    <location>
        <position position="133"/>
    </location>
</feature>
<dbReference type="Gene3D" id="1.10.340.70">
    <property type="match status" value="1"/>
</dbReference>
<dbReference type="EMBL" id="KV417658">
    <property type="protein sequence ID" value="KZP11782.1"/>
    <property type="molecule type" value="Genomic_DNA"/>
</dbReference>
<gene>
    <name evidence="3" type="ORF">FIBSPDRAFT_756326</name>
</gene>